<evidence type="ECO:0000256" key="2">
    <source>
        <dbReference type="ARBA" id="ARBA00022606"/>
    </source>
</evidence>
<dbReference type="CDD" id="cd15234">
    <property type="entry name" value="7tmA_OR7-like"/>
    <property type="match status" value="1"/>
</dbReference>
<evidence type="ECO:0000256" key="6">
    <source>
        <dbReference type="ARBA" id="ARBA00023040"/>
    </source>
</evidence>
<feature type="domain" description="G-protein coupled receptors family 1 profile" evidence="12">
    <location>
        <begin position="41"/>
        <end position="290"/>
    </location>
</feature>
<feature type="transmembrane region" description="Helical" evidence="11">
    <location>
        <begin position="197"/>
        <end position="216"/>
    </location>
</feature>
<keyword evidence="8 10" id="KW-0675">Receptor</keyword>
<dbReference type="InParanoid" id="G3TXN3"/>
<evidence type="ECO:0000256" key="5">
    <source>
        <dbReference type="ARBA" id="ARBA00022989"/>
    </source>
</evidence>
<dbReference type="PROSITE" id="PS50262">
    <property type="entry name" value="G_PROTEIN_RECEP_F1_2"/>
    <property type="match status" value="1"/>
</dbReference>
<dbReference type="PRINTS" id="PR00237">
    <property type="entry name" value="GPCRRHODOPSN"/>
</dbReference>
<dbReference type="GO" id="GO:0004984">
    <property type="term" value="F:olfactory receptor activity"/>
    <property type="evidence" value="ECO:0007669"/>
    <property type="project" value="InterPro"/>
</dbReference>
<evidence type="ECO:0000256" key="3">
    <source>
        <dbReference type="ARBA" id="ARBA00022692"/>
    </source>
</evidence>
<name>G3TXN3_LOXAF</name>
<evidence type="ECO:0000256" key="11">
    <source>
        <dbReference type="RuleBase" id="RU363047"/>
    </source>
</evidence>
<evidence type="ECO:0000256" key="8">
    <source>
        <dbReference type="ARBA" id="ARBA00023170"/>
    </source>
</evidence>
<comment type="similarity">
    <text evidence="10">Belongs to the G-protein coupled receptor 1 family.</text>
</comment>
<accession>G3TXN3</accession>
<dbReference type="AlphaFoldDB" id="G3TXN3"/>
<feature type="transmembrane region" description="Helical" evidence="11">
    <location>
        <begin position="59"/>
        <end position="78"/>
    </location>
</feature>
<keyword evidence="7 11" id="KW-0472">Membrane</keyword>
<organism evidence="13 14">
    <name type="scientific">Loxodonta africana</name>
    <name type="common">African elephant</name>
    <dbReference type="NCBI Taxonomy" id="9785"/>
    <lineage>
        <taxon>Eukaryota</taxon>
        <taxon>Metazoa</taxon>
        <taxon>Chordata</taxon>
        <taxon>Craniata</taxon>
        <taxon>Vertebrata</taxon>
        <taxon>Euteleostomi</taxon>
        <taxon>Mammalia</taxon>
        <taxon>Eutheria</taxon>
        <taxon>Afrotheria</taxon>
        <taxon>Proboscidea</taxon>
        <taxon>Elephantidae</taxon>
        <taxon>Loxodonta</taxon>
    </lineage>
</organism>
<dbReference type="STRING" id="9785.ENSLAFP00000020341"/>
<dbReference type="Ensembl" id="ENSLAFT00000030295.1">
    <property type="protein sequence ID" value="ENSLAFP00000020341.1"/>
    <property type="gene ID" value="ENSLAFG00000029748.1"/>
</dbReference>
<reference evidence="13 14" key="1">
    <citation type="submission" date="2009-06" db="EMBL/GenBank/DDBJ databases">
        <title>The Genome Sequence of Loxodonta africana (African elephant).</title>
        <authorList>
            <person name="Di Palma F."/>
            <person name="Heiman D."/>
            <person name="Young S."/>
            <person name="Johnson J."/>
            <person name="Lander E.S."/>
            <person name="Lindblad-Toh K."/>
        </authorList>
    </citation>
    <scope>NUCLEOTIDE SEQUENCE [LARGE SCALE GENOMIC DNA]</scope>
    <source>
        <strain evidence="13 14">Isolate ISIS603380</strain>
    </source>
</reference>
<comment type="subcellular location">
    <subcellularLocation>
        <location evidence="11">Cell membrane</location>
        <topology evidence="11">Multi-pass membrane protein</topology>
    </subcellularLocation>
    <subcellularLocation>
        <location evidence="1">Membrane</location>
        <topology evidence="1">Multi-pass membrane protein</topology>
    </subcellularLocation>
</comment>
<dbReference type="InterPro" id="IPR000725">
    <property type="entry name" value="Olfact_rcpt"/>
</dbReference>
<feature type="transmembrane region" description="Helical" evidence="11">
    <location>
        <begin position="237"/>
        <end position="260"/>
    </location>
</feature>
<keyword evidence="5 11" id="KW-1133">Transmembrane helix</keyword>
<keyword evidence="9 10" id="KW-0807">Transducer</keyword>
<evidence type="ECO:0000313" key="13">
    <source>
        <dbReference type="Ensembl" id="ENSLAFP00000020341.1"/>
    </source>
</evidence>
<keyword evidence="11" id="KW-1003">Cell membrane</keyword>
<keyword evidence="6 10" id="KW-0297">G-protein coupled receptor</keyword>
<keyword evidence="4 11" id="KW-0552">Olfaction</keyword>
<sequence length="312" mass="34662">MEPRNQTGVSEFLLLALTEDPEVQPLLFSLFLSIYLVTVLGNQLIILAVSSDPHLHNPMYFFLANLSFTDICFSTTTIPKMLVNLQAQNRSITYAGCLTQVCFVMIFASLENFLLGVTAYDRYVAICHPLRYMVIMDSCFCSLLIPVSLLVSIVDALLHTLMLLRLSFCTDLETLYLFCEVFQVVKVACSEILINNIILYFAASILGVVPFSGIIFSYTQIVSSILRMPSAGGKYKAFSTCGSHLSVVSLFYGTAFGAYVSTTFTHSSWKTAVASVVYTMVTPMMNPFIYSLRNRDVKGATRNLISAQLLFS</sequence>
<feature type="transmembrane region" description="Helical" evidence="11">
    <location>
        <begin position="132"/>
        <end position="154"/>
    </location>
</feature>
<evidence type="ECO:0000256" key="4">
    <source>
        <dbReference type="ARBA" id="ARBA00022725"/>
    </source>
</evidence>
<reference evidence="13" key="2">
    <citation type="submission" date="2025-08" db="UniProtKB">
        <authorList>
            <consortium name="Ensembl"/>
        </authorList>
    </citation>
    <scope>IDENTIFICATION</scope>
    <source>
        <strain evidence="13">Isolate ISIS603380</strain>
    </source>
</reference>
<proteinExistence type="inferred from homology"/>
<evidence type="ECO:0000256" key="7">
    <source>
        <dbReference type="ARBA" id="ARBA00023136"/>
    </source>
</evidence>
<dbReference type="eggNOG" id="ENOG502T9M5">
    <property type="taxonomic scope" value="Eukaryota"/>
</dbReference>
<dbReference type="InterPro" id="IPR017452">
    <property type="entry name" value="GPCR_Rhodpsn_7TM"/>
</dbReference>
<feature type="transmembrane region" description="Helical" evidence="11">
    <location>
        <begin position="272"/>
        <end position="292"/>
    </location>
</feature>
<dbReference type="PRINTS" id="PR00245">
    <property type="entry name" value="OLFACTORYR"/>
</dbReference>
<dbReference type="Proteomes" id="UP000007646">
    <property type="component" value="Unassembled WGS sequence"/>
</dbReference>
<dbReference type="PROSITE" id="PS00237">
    <property type="entry name" value="G_PROTEIN_RECEP_F1_1"/>
    <property type="match status" value="1"/>
</dbReference>
<dbReference type="SUPFAM" id="SSF81321">
    <property type="entry name" value="Family A G protein-coupled receptor-like"/>
    <property type="match status" value="1"/>
</dbReference>
<dbReference type="GeneTree" id="ENSGT00940000154619"/>
<dbReference type="InterPro" id="IPR000276">
    <property type="entry name" value="GPCR_Rhodpsn"/>
</dbReference>
<keyword evidence="3 10" id="KW-0812">Transmembrane</keyword>
<keyword evidence="14" id="KW-1185">Reference proteome</keyword>
<protein>
    <recommendedName>
        <fullName evidence="11">Olfactory receptor</fullName>
    </recommendedName>
</protein>
<evidence type="ECO:0000256" key="1">
    <source>
        <dbReference type="ARBA" id="ARBA00004141"/>
    </source>
</evidence>
<evidence type="ECO:0000256" key="10">
    <source>
        <dbReference type="RuleBase" id="RU000688"/>
    </source>
</evidence>
<evidence type="ECO:0000259" key="12">
    <source>
        <dbReference type="PROSITE" id="PS50262"/>
    </source>
</evidence>
<feature type="transmembrane region" description="Helical" evidence="11">
    <location>
        <begin position="26"/>
        <end position="47"/>
    </location>
</feature>
<dbReference type="GO" id="GO:0004930">
    <property type="term" value="F:G protein-coupled receptor activity"/>
    <property type="evidence" value="ECO:0007669"/>
    <property type="project" value="UniProtKB-KW"/>
</dbReference>
<feature type="transmembrane region" description="Helical" evidence="11">
    <location>
        <begin position="98"/>
        <end position="120"/>
    </location>
</feature>
<dbReference type="FunFam" id="1.20.1070.10:FF:000009">
    <property type="entry name" value="Olfactory receptor"/>
    <property type="match status" value="1"/>
</dbReference>
<dbReference type="PANTHER" id="PTHR48001">
    <property type="entry name" value="OLFACTORY RECEPTOR"/>
    <property type="match status" value="1"/>
</dbReference>
<keyword evidence="2 11" id="KW-0716">Sensory transduction</keyword>
<dbReference type="GO" id="GO:0005886">
    <property type="term" value="C:plasma membrane"/>
    <property type="evidence" value="ECO:0007669"/>
    <property type="project" value="UniProtKB-SubCell"/>
</dbReference>
<dbReference type="Gene3D" id="1.20.1070.10">
    <property type="entry name" value="Rhodopsin 7-helix transmembrane proteins"/>
    <property type="match status" value="1"/>
</dbReference>
<dbReference type="OMA" id="FALMENC"/>
<dbReference type="HOGENOM" id="CLU_012526_1_0_1"/>
<evidence type="ECO:0000256" key="9">
    <source>
        <dbReference type="ARBA" id="ARBA00023224"/>
    </source>
</evidence>
<reference evidence="13" key="3">
    <citation type="submission" date="2025-09" db="UniProtKB">
        <authorList>
            <consortium name="Ensembl"/>
        </authorList>
    </citation>
    <scope>IDENTIFICATION</scope>
    <source>
        <strain evidence="13">Isolate ISIS603380</strain>
    </source>
</reference>
<dbReference type="Pfam" id="PF13853">
    <property type="entry name" value="7tm_4"/>
    <property type="match status" value="1"/>
</dbReference>
<evidence type="ECO:0000313" key="14">
    <source>
        <dbReference type="Proteomes" id="UP000007646"/>
    </source>
</evidence>